<evidence type="ECO:0000259" key="1">
    <source>
        <dbReference type="Pfam" id="PF02721"/>
    </source>
</evidence>
<organism evidence="2 3">
    <name type="scientific">Tanacetum coccineum</name>
    <dbReference type="NCBI Taxonomy" id="301880"/>
    <lineage>
        <taxon>Eukaryota</taxon>
        <taxon>Viridiplantae</taxon>
        <taxon>Streptophyta</taxon>
        <taxon>Embryophyta</taxon>
        <taxon>Tracheophyta</taxon>
        <taxon>Spermatophyta</taxon>
        <taxon>Magnoliopsida</taxon>
        <taxon>eudicotyledons</taxon>
        <taxon>Gunneridae</taxon>
        <taxon>Pentapetalae</taxon>
        <taxon>asterids</taxon>
        <taxon>campanulids</taxon>
        <taxon>Asterales</taxon>
        <taxon>Asteraceae</taxon>
        <taxon>Asteroideae</taxon>
        <taxon>Anthemideae</taxon>
        <taxon>Anthemidinae</taxon>
        <taxon>Tanacetum</taxon>
    </lineage>
</organism>
<dbReference type="EMBL" id="BQNB010012438">
    <property type="protein sequence ID" value="GJT03557.1"/>
    <property type="molecule type" value="Genomic_DNA"/>
</dbReference>
<dbReference type="Proteomes" id="UP001151760">
    <property type="component" value="Unassembled WGS sequence"/>
</dbReference>
<dbReference type="Gene3D" id="2.40.50.140">
    <property type="entry name" value="Nucleic acid-binding proteins"/>
    <property type="match status" value="1"/>
</dbReference>
<reference evidence="2" key="2">
    <citation type="submission" date="2022-01" db="EMBL/GenBank/DDBJ databases">
        <authorList>
            <person name="Yamashiro T."/>
            <person name="Shiraishi A."/>
            <person name="Satake H."/>
            <person name="Nakayama K."/>
        </authorList>
    </citation>
    <scope>NUCLEOTIDE SEQUENCE</scope>
</reference>
<dbReference type="InterPro" id="IPR003871">
    <property type="entry name" value="RFA1B/D_OB_1st"/>
</dbReference>
<gene>
    <name evidence="2" type="ORF">Tco_0824726</name>
</gene>
<keyword evidence="3" id="KW-1185">Reference proteome</keyword>
<reference evidence="2" key="1">
    <citation type="journal article" date="2022" name="Int. J. Mol. Sci.">
        <title>Draft Genome of Tanacetum Coccineum: Genomic Comparison of Closely Related Tanacetum-Family Plants.</title>
        <authorList>
            <person name="Yamashiro T."/>
            <person name="Shiraishi A."/>
            <person name="Nakayama K."/>
            <person name="Satake H."/>
        </authorList>
    </citation>
    <scope>NUCLEOTIDE SEQUENCE</scope>
</reference>
<proteinExistence type="predicted"/>
<sequence>MWKQPYTTDLILMDEKGERIHAVVKKQSIPTFEPLLEQGMSVVITKFGVSENGGQYPILKHPFKLNFYRHTTVKTYPDFQGSLYGFALFRFLIS</sequence>
<dbReference type="InterPro" id="IPR012340">
    <property type="entry name" value="NA-bd_OB-fold"/>
</dbReference>
<evidence type="ECO:0000313" key="2">
    <source>
        <dbReference type="EMBL" id="GJT03557.1"/>
    </source>
</evidence>
<name>A0ABQ5AP66_9ASTR</name>
<dbReference type="CDD" id="cd04480">
    <property type="entry name" value="RPA1_DBD_A_like"/>
    <property type="match status" value="1"/>
</dbReference>
<accession>A0ABQ5AP66</accession>
<dbReference type="SUPFAM" id="SSF50249">
    <property type="entry name" value="Nucleic acid-binding proteins"/>
    <property type="match status" value="1"/>
</dbReference>
<dbReference type="Pfam" id="PF02721">
    <property type="entry name" value="DUF223"/>
    <property type="match status" value="1"/>
</dbReference>
<feature type="domain" description="Replication protein A 70 kDa DNA-binding subunit B/D first OB fold" evidence="1">
    <location>
        <begin position="6"/>
        <end position="74"/>
    </location>
</feature>
<evidence type="ECO:0000313" key="3">
    <source>
        <dbReference type="Proteomes" id="UP001151760"/>
    </source>
</evidence>
<protein>
    <submittedName>
        <fullName evidence="2">Nucleic acid-binding, OB-fold protein</fullName>
    </submittedName>
</protein>
<comment type="caution">
    <text evidence="2">The sequence shown here is derived from an EMBL/GenBank/DDBJ whole genome shotgun (WGS) entry which is preliminary data.</text>
</comment>